<feature type="chain" id="PRO_5002512501" description="Lipoprotein" evidence="1">
    <location>
        <begin position="18"/>
        <end position="170"/>
    </location>
</feature>
<evidence type="ECO:0008006" key="4">
    <source>
        <dbReference type="Google" id="ProtNLM"/>
    </source>
</evidence>
<sequence>MGARAWLAVVAALFAVACGDSGGGDVPAADGGGLGSESDSGPVSCTAEMANAASTVGCNGGFQGEPAENEPGGRCTPGTDEMPAGTCSTEMSICMGDLTGSGMGWCVNTCAPPEALIDAQTCPSGYRCFRMGTGVDAYGLCYRDCDAEHPCQEGWTCNPELGRCEETPPS</sequence>
<name>A0A0F6YKF1_9BACT</name>
<dbReference type="EMBL" id="CP011125">
    <property type="protein sequence ID" value="AKF08041.1"/>
    <property type="molecule type" value="Genomic_DNA"/>
</dbReference>
<evidence type="ECO:0000313" key="3">
    <source>
        <dbReference type="Proteomes" id="UP000034883"/>
    </source>
</evidence>
<evidence type="ECO:0000313" key="2">
    <source>
        <dbReference type="EMBL" id="AKF08041.1"/>
    </source>
</evidence>
<dbReference type="PROSITE" id="PS51257">
    <property type="entry name" value="PROKAR_LIPOPROTEIN"/>
    <property type="match status" value="1"/>
</dbReference>
<dbReference type="Proteomes" id="UP000034883">
    <property type="component" value="Chromosome"/>
</dbReference>
<feature type="signal peptide" evidence="1">
    <location>
        <begin position="1"/>
        <end position="17"/>
    </location>
</feature>
<organism evidence="2 3">
    <name type="scientific">Sandaracinus amylolyticus</name>
    <dbReference type="NCBI Taxonomy" id="927083"/>
    <lineage>
        <taxon>Bacteria</taxon>
        <taxon>Pseudomonadati</taxon>
        <taxon>Myxococcota</taxon>
        <taxon>Polyangia</taxon>
        <taxon>Polyangiales</taxon>
        <taxon>Sandaracinaceae</taxon>
        <taxon>Sandaracinus</taxon>
    </lineage>
</organism>
<reference evidence="2 3" key="1">
    <citation type="submission" date="2015-03" db="EMBL/GenBank/DDBJ databases">
        <title>Genome assembly of Sandaracinus amylolyticus DSM 53668.</title>
        <authorList>
            <person name="Sharma G."/>
            <person name="Subramanian S."/>
        </authorList>
    </citation>
    <scope>NUCLEOTIDE SEQUENCE [LARGE SCALE GENOMIC DNA]</scope>
    <source>
        <strain evidence="2 3">DSM 53668</strain>
    </source>
</reference>
<dbReference type="AlphaFoldDB" id="A0A0F6YKF1"/>
<dbReference type="STRING" id="927083.DB32_005190"/>
<protein>
    <recommendedName>
        <fullName evidence="4">Lipoprotein</fullName>
    </recommendedName>
</protein>
<proteinExistence type="predicted"/>
<keyword evidence="1" id="KW-0732">Signal</keyword>
<dbReference type="KEGG" id="samy:DB32_005190"/>
<accession>A0A0F6YKF1</accession>
<evidence type="ECO:0000256" key="1">
    <source>
        <dbReference type="SAM" id="SignalP"/>
    </source>
</evidence>
<gene>
    <name evidence="2" type="ORF">DB32_005190</name>
</gene>
<keyword evidence="3" id="KW-1185">Reference proteome</keyword>